<evidence type="ECO:0000313" key="3">
    <source>
        <dbReference type="Proteomes" id="UP000265566"/>
    </source>
</evidence>
<dbReference type="Pfam" id="PF13966">
    <property type="entry name" value="zf-RVT"/>
    <property type="match status" value="1"/>
</dbReference>
<organism evidence="2 3">
    <name type="scientific">Medicago truncatula</name>
    <name type="common">Barrel medic</name>
    <name type="synonym">Medicago tribuloides</name>
    <dbReference type="NCBI Taxonomy" id="3880"/>
    <lineage>
        <taxon>Eukaryota</taxon>
        <taxon>Viridiplantae</taxon>
        <taxon>Streptophyta</taxon>
        <taxon>Embryophyta</taxon>
        <taxon>Tracheophyta</taxon>
        <taxon>Spermatophyta</taxon>
        <taxon>Magnoliopsida</taxon>
        <taxon>eudicotyledons</taxon>
        <taxon>Gunneridae</taxon>
        <taxon>Pentapetalae</taxon>
        <taxon>rosids</taxon>
        <taxon>fabids</taxon>
        <taxon>Fabales</taxon>
        <taxon>Fabaceae</taxon>
        <taxon>Papilionoideae</taxon>
        <taxon>50 kb inversion clade</taxon>
        <taxon>NPAAA clade</taxon>
        <taxon>Hologalegina</taxon>
        <taxon>IRL clade</taxon>
        <taxon>Trifolieae</taxon>
        <taxon>Medicago</taxon>
    </lineage>
</organism>
<feature type="domain" description="Reverse transcriptase zinc-binding" evidence="1">
    <location>
        <begin position="1"/>
        <end position="66"/>
    </location>
</feature>
<name>A0A396H9N5_MEDTR</name>
<keyword evidence="2" id="KW-0548">Nucleotidyltransferase</keyword>
<gene>
    <name evidence="2" type="ORF">MtrunA17_Chr7g0255341</name>
</gene>
<accession>A0A396H9N5</accession>
<proteinExistence type="predicted"/>
<dbReference type="Gramene" id="rna42280">
    <property type="protein sequence ID" value="RHN47657.1"/>
    <property type="gene ID" value="gene42280"/>
</dbReference>
<sequence length="171" mass="19471">MIWHRQVPLKVSVFAWRLLRDRLPTKSNLIYRGVIPTEAGLCVSGCGALESAQHLFLSCSYFASLWSLVRDWIGFVGVDTNVLSDHFVQFVHSTGGNKASQSFLQLIWLLCAWVLWTERNNMCFNDSITPLPRLLDKVKYLSLGWLKARNASFLFGTFSWWSNPLQCLGIG</sequence>
<dbReference type="GO" id="GO:0003964">
    <property type="term" value="F:RNA-directed DNA polymerase activity"/>
    <property type="evidence" value="ECO:0007669"/>
    <property type="project" value="UniProtKB-KW"/>
</dbReference>
<dbReference type="Proteomes" id="UP000265566">
    <property type="component" value="Chromosome 7"/>
</dbReference>
<protein>
    <submittedName>
        <fullName evidence="2">Putative reverse transcriptase zinc-binding domain-containing protein</fullName>
    </submittedName>
</protein>
<reference evidence="3" key="1">
    <citation type="journal article" date="2018" name="Nat. Plants">
        <title>Whole-genome landscape of Medicago truncatula symbiotic genes.</title>
        <authorList>
            <person name="Pecrix Y."/>
            <person name="Staton S.E."/>
            <person name="Sallet E."/>
            <person name="Lelandais-Briere C."/>
            <person name="Moreau S."/>
            <person name="Carrere S."/>
            <person name="Blein T."/>
            <person name="Jardinaud M.F."/>
            <person name="Latrasse D."/>
            <person name="Zouine M."/>
            <person name="Zahm M."/>
            <person name="Kreplak J."/>
            <person name="Mayjonade B."/>
            <person name="Satge C."/>
            <person name="Perez M."/>
            <person name="Cauet S."/>
            <person name="Marande W."/>
            <person name="Chantry-Darmon C."/>
            <person name="Lopez-Roques C."/>
            <person name="Bouchez O."/>
            <person name="Berard A."/>
            <person name="Debelle F."/>
            <person name="Munos S."/>
            <person name="Bendahmane A."/>
            <person name="Berges H."/>
            <person name="Niebel A."/>
            <person name="Buitink J."/>
            <person name="Frugier F."/>
            <person name="Benhamed M."/>
            <person name="Crespi M."/>
            <person name="Gouzy J."/>
            <person name="Gamas P."/>
        </authorList>
    </citation>
    <scope>NUCLEOTIDE SEQUENCE [LARGE SCALE GENOMIC DNA]</scope>
    <source>
        <strain evidence="3">cv. Jemalong A17</strain>
    </source>
</reference>
<keyword evidence="2" id="KW-0808">Transferase</keyword>
<evidence type="ECO:0000313" key="2">
    <source>
        <dbReference type="EMBL" id="RHN47657.1"/>
    </source>
</evidence>
<dbReference type="InterPro" id="IPR026960">
    <property type="entry name" value="RVT-Znf"/>
</dbReference>
<dbReference type="PANTHER" id="PTHR33116">
    <property type="entry name" value="REVERSE TRANSCRIPTASE ZINC-BINDING DOMAIN-CONTAINING PROTEIN-RELATED-RELATED"/>
    <property type="match status" value="1"/>
</dbReference>
<evidence type="ECO:0000259" key="1">
    <source>
        <dbReference type="Pfam" id="PF13966"/>
    </source>
</evidence>
<dbReference type="EMBL" id="PSQE01000007">
    <property type="protein sequence ID" value="RHN47657.1"/>
    <property type="molecule type" value="Genomic_DNA"/>
</dbReference>
<comment type="caution">
    <text evidence="2">The sequence shown here is derived from an EMBL/GenBank/DDBJ whole genome shotgun (WGS) entry which is preliminary data.</text>
</comment>
<keyword evidence="2" id="KW-0695">RNA-directed DNA polymerase</keyword>
<dbReference type="PANTHER" id="PTHR33116:SF78">
    <property type="entry name" value="OS12G0587133 PROTEIN"/>
    <property type="match status" value="1"/>
</dbReference>
<dbReference type="AlphaFoldDB" id="A0A396H9N5"/>